<dbReference type="Pfam" id="PF05621">
    <property type="entry name" value="TniB"/>
    <property type="match status" value="1"/>
</dbReference>
<sequence>MGDVMTELTIHRRLMPQDIDDWKHLVMNQNPRPELGGPVTDALRERVDAYNQRIGTITTRDTKAVAEAIRRAHFENDHSAYGSATCLILDGLPLSGKTHAALSAAFSETKGVWSALGRPPDDCKHHRSVPWIYVEVPKLARGFSLLKAIWTFLGPPPLPRDSTTADYLAALRKLAPKVGLRGIIIDDGHGIGAGQNKESRLLADILKGIITGLPATIVLIGTGFRESGVLHGAAGDQVRLRGARWIDVGRWDPPIPAKIGDWEYLARSLNDRLILPSDAARIRLTTRGAVHALHEGSLGRPGLAIEWVKRAASYAVWNDTDLDALALEATRSGQSESEGR</sequence>
<accession>A0A077M7U4</accession>
<dbReference type="OrthoDB" id="4578613at2"/>
<evidence type="ECO:0000313" key="1">
    <source>
        <dbReference type="EMBL" id="CCI52659.1"/>
    </source>
</evidence>
<evidence type="ECO:0000313" key="2">
    <source>
        <dbReference type="Proteomes" id="UP000035720"/>
    </source>
</evidence>
<protein>
    <submittedName>
        <fullName evidence="1">Uncharacterized protein</fullName>
    </submittedName>
</protein>
<reference evidence="1 2" key="1">
    <citation type="journal article" date="2013" name="ISME J.">
        <title>A metabolic model for members of the genus Tetrasphaera involved in enhanced biological phosphorus removal.</title>
        <authorList>
            <person name="Kristiansen R."/>
            <person name="Nguyen H.T.T."/>
            <person name="Saunders A.M."/>
            <person name="Nielsen J.L."/>
            <person name="Wimmer R."/>
            <person name="Le V.Q."/>
            <person name="McIlroy S.J."/>
            <person name="Petrovski S."/>
            <person name="Seviour R.J."/>
            <person name="Calteau A."/>
            <person name="Nielsen K.L."/>
            <person name="Nielsen P.H."/>
        </authorList>
    </citation>
    <scope>NUCLEOTIDE SEQUENCE [LARGE SCALE GENOMIC DNA]</scope>
    <source>
        <strain evidence="1 2">Ben 74</strain>
    </source>
</reference>
<keyword evidence="2" id="KW-1185">Reference proteome</keyword>
<dbReference type="EMBL" id="CAJC01000104">
    <property type="protein sequence ID" value="CCI52659.1"/>
    <property type="molecule type" value="Genomic_DNA"/>
</dbReference>
<dbReference type="InterPro" id="IPR008868">
    <property type="entry name" value="TniB"/>
</dbReference>
<comment type="caution">
    <text evidence="1">The sequence shown here is derived from an EMBL/GenBank/DDBJ whole genome shotgun (WGS) entry which is preliminary data.</text>
</comment>
<dbReference type="STRING" id="1193518.BN13_1920011"/>
<name>A0A077M7U4_9MICO</name>
<gene>
    <name evidence="1" type="ORF">BN13_1920011</name>
</gene>
<organism evidence="1 2">
    <name type="scientific">Nostocoides jenkinsii Ben 74</name>
    <dbReference type="NCBI Taxonomy" id="1193518"/>
    <lineage>
        <taxon>Bacteria</taxon>
        <taxon>Bacillati</taxon>
        <taxon>Actinomycetota</taxon>
        <taxon>Actinomycetes</taxon>
        <taxon>Micrococcales</taxon>
        <taxon>Intrasporangiaceae</taxon>
        <taxon>Nostocoides</taxon>
    </lineage>
</organism>
<dbReference type="Proteomes" id="UP000035720">
    <property type="component" value="Unassembled WGS sequence"/>
</dbReference>
<proteinExistence type="predicted"/>
<dbReference type="AlphaFoldDB" id="A0A077M7U4"/>